<dbReference type="InterPro" id="IPR056632">
    <property type="entry name" value="DUF7730"/>
</dbReference>
<evidence type="ECO:0000256" key="1">
    <source>
        <dbReference type="SAM" id="SignalP"/>
    </source>
</evidence>
<gene>
    <name evidence="3" type="ORF">N7G274_007984</name>
</gene>
<dbReference type="EMBL" id="JBEFKJ010000026">
    <property type="protein sequence ID" value="KAL2039316.1"/>
    <property type="molecule type" value="Genomic_DNA"/>
</dbReference>
<dbReference type="Proteomes" id="UP001590950">
    <property type="component" value="Unassembled WGS sequence"/>
</dbReference>
<accession>A0ABR4A2Z1</accession>
<sequence length="318" mass="36193">MNPIKPIINCLRLLHVSSASAVPESSDSTSNRSNDESRCLSWVPHPLPSRRQRCLSLPSSLPGSAISTMCQTQRTAEQNQSDLLSLLPLEIRRLIYQKVLGGDFLHLMEIGGYPHGTLTFRKCLMPFAAQIELHKCCRRKVAGNPALSIGISDGGGRIGFLRTCRQIYSEAIKVLYTHNIFGFHHISTFIFFSRVVLPSRLDSVTSLYLGIHYPCFHEVDEIDGKELYTWEKLCRIMTAMQGLRTVRIDIVSRPEYDEDIPRVLLPLKSVKVRGKFEIYGPWSDQFQKTKPWKDEDMPFVLVQEKSSFRSTVLLPPRT</sequence>
<evidence type="ECO:0000313" key="3">
    <source>
        <dbReference type="EMBL" id="KAL2039316.1"/>
    </source>
</evidence>
<feature type="domain" description="DUF7730" evidence="2">
    <location>
        <begin position="77"/>
        <end position="285"/>
    </location>
</feature>
<dbReference type="Pfam" id="PF24864">
    <property type="entry name" value="DUF7730"/>
    <property type="match status" value="1"/>
</dbReference>
<feature type="chain" id="PRO_5047090388" description="DUF7730 domain-containing protein" evidence="1">
    <location>
        <begin position="22"/>
        <end position="318"/>
    </location>
</feature>
<proteinExistence type="predicted"/>
<reference evidence="3 4" key="1">
    <citation type="submission" date="2024-09" db="EMBL/GenBank/DDBJ databases">
        <title>Rethinking Asexuality: The Enigmatic Case of Functional Sexual Genes in Lepraria (Stereocaulaceae).</title>
        <authorList>
            <person name="Doellman M."/>
            <person name="Sun Y."/>
            <person name="Barcenas-Pena A."/>
            <person name="Lumbsch H.T."/>
            <person name="Grewe F."/>
        </authorList>
    </citation>
    <scope>NUCLEOTIDE SEQUENCE [LARGE SCALE GENOMIC DNA]</scope>
    <source>
        <strain evidence="3 4">Mercado 3170</strain>
    </source>
</reference>
<feature type="signal peptide" evidence="1">
    <location>
        <begin position="1"/>
        <end position="21"/>
    </location>
</feature>
<keyword evidence="1" id="KW-0732">Signal</keyword>
<evidence type="ECO:0000259" key="2">
    <source>
        <dbReference type="Pfam" id="PF24864"/>
    </source>
</evidence>
<evidence type="ECO:0000313" key="4">
    <source>
        <dbReference type="Proteomes" id="UP001590950"/>
    </source>
</evidence>
<organism evidence="3 4">
    <name type="scientific">Stereocaulon virgatum</name>
    <dbReference type="NCBI Taxonomy" id="373712"/>
    <lineage>
        <taxon>Eukaryota</taxon>
        <taxon>Fungi</taxon>
        <taxon>Dikarya</taxon>
        <taxon>Ascomycota</taxon>
        <taxon>Pezizomycotina</taxon>
        <taxon>Lecanoromycetes</taxon>
        <taxon>OSLEUM clade</taxon>
        <taxon>Lecanoromycetidae</taxon>
        <taxon>Lecanorales</taxon>
        <taxon>Lecanorineae</taxon>
        <taxon>Stereocaulaceae</taxon>
        <taxon>Stereocaulon</taxon>
    </lineage>
</organism>
<dbReference type="PANTHER" id="PTHR38790">
    <property type="entry name" value="2EXR DOMAIN-CONTAINING PROTEIN-RELATED"/>
    <property type="match status" value="1"/>
</dbReference>
<comment type="caution">
    <text evidence="3">The sequence shown here is derived from an EMBL/GenBank/DDBJ whole genome shotgun (WGS) entry which is preliminary data.</text>
</comment>
<keyword evidence="4" id="KW-1185">Reference proteome</keyword>
<name>A0ABR4A2Z1_9LECA</name>
<protein>
    <recommendedName>
        <fullName evidence="2">DUF7730 domain-containing protein</fullName>
    </recommendedName>
</protein>